<dbReference type="RefSeq" id="WP_173290608.1">
    <property type="nucleotide sequence ID" value="NZ_AP021888.1"/>
</dbReference>
<dbReference type="InterPro" id="IPR029787">
    <property type="entry name" value="Nucleotide_cyclase"/>
</dbReference>
<organism evidence="5 6">
    <name type="scientific">Thiosulfativibrio zosterae</name>
    <dbReference type="NCBI Taxonomy" id="2675053"/>
    <lineage>
        <taxon>Bacteria</taxon>
        <taxon>Pseudomonadati</taxon>
        <taxon>Pseudomonadota</taxon>
        <taxon>Gammaproteobacteria</taxon>
        <taxon>Thiotrichales</taxon>
        <taxon>Piscirickettsiaceae</taxon>
        <taxon>Thiosulfativibrio</taxon>
    </lineage>
</organism>
<dbReference type="NCBIfam" id="TIGR00254">
    <property type="entry name" value="GGDEF"/>
    <property type="match status" value="1"/>
</dbReference>
<dbReference type="Pfam" id="PF00990">
    <property type="entry name" value="GGDEF"/>
    <property type="match status" value="1"/>
</dbReference>
<dbReference type="PANTHER" id="PTHR45138">
    <property type="entry name" value="REGULATORY COMPONENTS OF SENSORY TRANSDUCTION SYSTEM"/>
    <property type="match status" value="1"/>
</dbReference>
<keyword evidence="6" id="KW-1185">Reference proteome</keyword>
<dbReference type="SUPFAM" id="SSF55073">
    <property type="entry name" value="Nucleotide cyclase"/>
    <property type="match status" value="1"/>
</dbReference>
<dbReference type="Proteomes" id="UP000501466">
    <property type="component" value="Chromosome"/>
</dbReference>
<protein>
    <recommendedName>
        <fullName evidence="2">diguanylate cyclase</fullName>
        <ecNumber evidence="2">2.7.7.65</ecNumber>
    </recommendedName>
</protein>
<dbReference type="Gene3D" id="3.30.70.270">
    <property type="match status" value="1"/>
</dbReference>
<dbReference type="SMART" id="SM00267">
    <property type="entry name" value="GGDEF"/>
    <property type="match status" value="1"/>
</dbReference>
<reference evidence="6" key="1">
    <citation type="submission" date="2019-11" db="EMBL/GenBank/DDBJ databases">
        <title>Isolation and characterization of two novel species in the genus Thiomicrorhabdus.</title>
        <authorList>
            <person name="Mochizuki J."/>
            <person name="Kojima H."/>
            <person name="Fukui M."/>
        </authorList>
    </citation>
    <scope>NUCLEOTIDE SEQUENCE [LARGE SCALE GENOMIC DNA]</scope>
    <source>
        <strain evidence="6">AkT22</strain>
    </source>
</reference>
<evidence type="ECO:0000256" key="2">
    <source>
        <dbReference type="ARBA" id="ARBA00012528"/>
    </source>
</evidence>
<evidence type="ECO:0000259" key="4">
    <source>
        <dbReference type="PROSITE" id="PS50887"/>
    </source>
</evidence>
<dbReference type="PROSITE" id="PS50887">
    <property type="entry name" value="GGDEF"/>
    <property type="match status" value="1"/>
</dbReference>
<sequence length="453" mass="51542">MLNVFRISEMVGIAPIELLEIERYGADLVASKPSFMDALKEWQKEFQVTANHEEVVVAGYYEALIGGEYGDAFYIVQYQQALNWIHFDLSQSRVMLILSQFRRLFIQFAEQLGSHNLAKGLCHALDIGQSIVSLVYSVVEAIERMKLRSESEIRRIQKSYQLISAEIPPAILNAYMDHQRWKLVAFNLALGRPLDWEGFETSHLKCRLAHWLNDGGLDLIPQEKQAIFFEAHERVHRFGQLAIAQSHSNQPEKILTILSDMEGASDIVAQVLLDVIESEFIRIATADGLTGLPNRRSFDMDYDQDVAFAKRHGFWVGLILIDIDFFKQVNDQHGHSAGDFVLKEIAAILSKSLRQEEKAYRWGGEEFAMVTLDSQPGGAEILAERARKLVEDHVFVLKDSTELKLTISCGSICFPPDCQQLKHEIFAMSDKQLYKAKESGRNQVQHRTIKSDL</sequence>
<evidence type="ECO:0000313" key="6">
    <source>
        <dbReference type="Proteomes" id="UP000501466"/>
    </source>
</evidence>
<dbReference type="EMBL" id="AP021888">
    <property type="protein sequence ID" value="BBP42835.1"/>
    <property type="molecule type" value="Genomic_DNA"/>
</dbReference>
<comment type="catalytic activity">
    <reaction evidence="3">
        <text>2 GTP = 3',3'-c-di-GMP + 2 diphosphate</text>
        <dbReference type="Rhea" id="RHEA:24898"/>
        <dbReference type="ChEBI" id="CHEBI:33019"/>
        <dbReference type="ChEBI" id="CHEBI:37565"/>
        <dbReference type="ChEBI" id="CHEBI:58805"/>
        <dbReference type="EC" id="2.7.7.65"/>
    </reaction>
</comment>
<evidence type="ECO:0000256" key="1">
    <source>
        <dbReference type="ARBA" id="ARBA00001946"/>
    </source>
</evidence>
<dbReference type="KEGG" id="tzo:THMIRHAT_05810"/>
<dbReference type="InterPro" id="IPR050469">
    <property type="entry name" value="Diguanylate_Cyclase"/>
</dbReference>
<dbReference type="EC" id="2.7.7.65" evidence="2"/>
<dbReference type="CDD" id="cd01949">
    <property type="entry name" value="GGDEF"/>
    <property type="match status" value="1"/>
</dbReference>
<dbReference type="FunFam" id="3.30.70.270:FF:000001">
    <property type="entry name" value="Diguanylate cyclase domain protein"/>
    <property type="match status" value="1"/>
</dbReference>
<proteinExistence type="predicted"/>
<dbReference type="GO" id="GO:0052621">
    <property type="term" value="F:diguanylate cyclase activity"/>
    <property type="evidence" value="ECO:0007669"/>
    <property type="project" value="UniProtKB-EC"/>
</dbReference>
<dbReference type="InterPro" id="IPR043128">
    <property type="entry name" value="Rev_trsase/Diguanyl_cyclase"/>
</dbReference>
<comment type="cofactor">
    <cofactor evidence="1">
        <name>Mg(2+)</name>
        <dbReference type="ChEBI" id="CHEBI:18420"/>
    </cofactor>
</comment>
<feature type="domain" description="GGDEF" evidence="4">
    <location>
        <begin position="314"/>
        <end position="449"/>
    </location>
</feature>
<dbReference type="PANTHER" id="PTHR45138:SF9">
    <property type="entry name" value="DIGUANYLATE CYCLASE DGCM-RELATED"/>
    <property type="match status" value="1"/>
</dbReference>
<evidence type="ECO:0000256" key="3">
    <source>
        <dbReference type="ARBA" id="ARBA00034247"/>
    </source>
</evidence>
<accession>A0A6F8PL71</accession>
<name>A0A6F8PL71_9GAMM</name>
<evidence type="ECO:0000313" key="5">
    <source>
        <dbReference type="EMBL" id="BBP42835.1"/>
    </source>
</evidence>
<dbReference type="AlphaFoldDB" id="A0A6F8PL71"/>
<gene>
    <name evidence="5" type="ORF">THMIRHAT_05810</name>
</gene>
<dbReference type="InterPro" id="IPR000160">
    <property type="entry name" value="GGDEF_dom"/>
</dbReference>